<dbReference type="Gene3D" id="2.60.120.260">
    <property type="entry name" value="Galactose-binding domain-like"/>
    <property type="match status" value="1"/>
</dbReference>
<keyword evidence="1" id="KW-0175">Coiled coil</keyword>
<feature type="coiled-coil region" evidence="1">
    <location>
        <begin position="111"/>
        <end position="138"/>
    </location>
</feature>
<dbReference type="SUPFAM" id="SSF48208">
    <property type="entry name" value="Six-hairpin glycosidases"/>
    <property type="match status" value="1"/>
</dbReference>
<dbReference type="Pfam" id="PF22124">
    <property type="entry name" value="Glyco_hydro_95_cat"/>
    <property type="match status" value="1"/>
</dbReference>
<dbReference type="SUPFAM" id="SSF49785">
    <property type="entry name" value="Galactose-binding domain-like"/>
    <property type="match status" value="1"/>
</dbReference>
<dbReference type="Gene3D" id="2.70.98.50">
    <property type="entry name" value="putative glycoside hydrolase family protein from bacillus halodurans"/>
    <property type="match status" value="1"/>
</dbReference>
<dbReference type="EMBL" id="DVOL01000059">
    <property type="protein sequence ID" value="HIV10918.1"/>
    <property type="molecule type" value="Genomic_DNA"/>
</dbReference>
<evidence type="ECO:0000256" key="1">
    <source>
        <dbReference type="SAM" id="Coils"/>
    </source>
</evidence>
<dbReference type="GO" id="GO:0005975">
    <property type="term" value="P:carbohydrate metabolic process"/>
    <property type="evidence" value="ECO:0007669"/>
    <property type="project" value="InterPro"/>
</dbReference>
<sequence length="1004" mass="111798">FMYKRITAAVLAGLMLFMSAGCQDSGGTTPGSNWQGALNYTSKINVNQLPILSVSDHPAQNWEEEATPMGNGFIGAMIFGGVESDRIQINEHTLWSGGPGADENYNGGMGSGSREENIANLQKAREELQKTATEFTKNNAAYIKDGEVIASIYPSSDAAKTYIDRLKGDKSAYGSYQSMADLYINEISSVYLVDSHVSGCRNLDISPLTDGSVSTKWFSADGGSWGDMSDTVYPLELIFEYSDTVKASGYSLTSGDDDHDRDPLVWTLSGSADGEGWIELDSRSGVQFDSRQETKEFYFEAGEQSYRYFKLTILENEGGWGTQLSEFMLISDSIGHEYTDYKRTLDIDNAVTTVEYQKGGVKYTKEYFVSNPGNFMAIRISSDSAKSINNVIRLTSPQPHANIVSENDRITITGRPSDHREDIEHLEFAGEVRVVSDGEISAQGSSIAVTGADEIIIYFTAGTNYQQCMDDSFDYFSDENPLDAVRDRLSELDGKDYEELKAAHIEDYRSLYARLSLDLGLTELPDKTTEELLRGYKYDILSESEQRYLETVYYQFGRYLLISSSREGSLPANLQGIWADGLYAPWSSDYHTNINIQMNYWLAQTTNLAECHLPVIEYINSLVPRGEITAYLYHCTEDGGEVRGWTTYHENNIWGNTGPATSDAFYFPAAAAWCCQDIWEYYRFTLDKEFLEENFDTLLGASLFWVDNLVTDERDGTLVASPSWSPEHGPYSIGTSCDQGIIWELFDFTVKAAEVLGIETSEIDEIRSAKEKLWLPEIGLSGVYLEWKDENTLDITGDYGHRHVNHLFTLHPGTMVIAGRSDEDDEIVEAMKKVLEIRGDGGTGWSKAWKINFWARLLDGNHAGVMVNQILKESTYENLFDTHPPFQIDGNFGATAGMTEMLIQSHGETISLLPALPDIWADGAASGLRARNDVTVSMSWSGSELKEAELRAGESTGEISVSYPKISGFKVVDSNNNTVKVKKDGKNTIIIDTQPNEVYYICAE</sequence>
<feature type="domain" description="Glycosyl hydrolase family 95 N-terminal" evidence="3">
    <location>
        <begin position="336"/>
        <end position="467"/>
    </location>
</feature>
<evidence type="ECO:0000259" key="4">
    <source>
        <dbReference type="Pfam" id="PF21307"/>
    </source>
</evidence>
<keyword evidence="2" id="KW-0732">Signal</keyword>
<feature type="non-terminal residue" evidence="6">
    <location>
        <position position="1"/>
    </location>
</feature>
<proteinExistence type="predicted"/>
<dbReference type="PANTHER" id="PTHR31084:SF19">
    <property type="entry name" value="GLYCOSYL HYDROLASE FAMILY 95 N-TERMINAL DOMAIN-CONTAINING PROTEIN"/>
    <property type="match status" value="1"/>
</dbReference>
<comment type="caution">
    <text evidence="6">The sequence shown here is derived from an EMBL/GenBank/DDBJ whole genome shotgun (WGS) entry which is preliminary data.</text>
</comment>
<dbReference type="AlphaFoldDB" id="A0A9D1T4Z7"/>
<feature type="domain" description="Glycosyl hydrolase family 95 N-terminal" evidence="3">
    <location>
        <begin position="55"/>
        <end position="206"/>
    </location>
</feature>
<dbReference type="PANTHER" id="PTHR31084">
    <property type="entry name" value="ALPHA-L-FUCOSIDASE 2"/>
    <property type="match status" value="1"/>
</dbReference>
<name>A0A9D1T4Z7_9FIRM</name>
<dbReference type="InterPro" id="IPR049053">
    <property type="entry name" value="AFCA-like_C"/>
</dbReference>
<dbReference type="InterPro" id="IPR008979">
    <property type="entry name" value="Galactose-bd-like_sf"/>
</dbReference>
<dbReference type="Gene3D" id="1.50.10.10">
    <property type="match status" value="1"/>
</dbReference>
<feature type="domain" description="Glycosyl hydrolase family 95 catalytic" evidence="5">
    <location>
        <begin position="497"/>
        <end position="902"/>
    </location>
</feature>
<reference evidence="6" key="2">
    <citation type="journal article" date="2021" name="PeerJ">
        <title>Extensive microbial diversity within the chicken gut microbiome revealed by metagenomics and culture.</title>
        <authorList>
            <person name="Gilroy R."/>
            <person name="Ravi A."/>
            <person name="Getino M."/>
            <person name="Pursley I."/>
            <person name="Horton D.L."/>
            <person name="Alikhan N.F."/>
            <person name="Baker D."/>
            <person name="Gharbi K."/>
            <person name="Hall N."/>
            <person name="Watson M."/>
            <person name="Adriaenssens E.M."/>
            <person name="Foster-Nyarko E."/>
            <person name="Jarju S."/>
            <person name="Secka A."/>
            <person name="Antonio M."/>
            <person name="Oren A."/>
            <person name="Chaudhuri R.R."/>
            <person name="La Ragione R."/>
            <person name="Hildebrand F."/>
            <person name="Pallen M.J."/>
        </authorList>
    </citation>
    <scope>NUCLEOTIDE SEQUENCE</scope>
    <source>
        <strain evidence="6">1370</strain>
    </source>
</reference>
<evidence type="ECO:0000259" key="5">
    <source>
        <dbReference type="Pfam" id="PF22124"/>
    </source>
</evidence>
<evidence type="ECO:0000259" key="3">
    <source>
        <dbReference type="Pfam" id="PF14498"/>
    </source>
</evidence>
<accession>A0A9D1T4Z7</accession>
<reference evidence="6" key="1">
    <citation type="submission" date="2020-10" db="EMBL/GenBank/DDBJ databases">
        <authorList>
            <person name="Gilroy R."/>
        </authorList>
    </citation>
    <scope>NUCLEOTIDE SEQUENCE</scope>
    <source>
        <strain evidence="6">1370</strain>
    </source>
</reference>
<dbReference type="InterPro" id="IPR054363">
    <property type="entry name" value="GH95_cat"/>
</dbReference>
<dbReference type="Proteomes" id="UP000823960">
    <property type="component" value="Unassembled WGS sequence"/>
</dbReference>
<keyword evidence="6" id="KW-0378">Hydrolase</keyword>
<dbReference type="Pfam" id="PF21307">
    <property type="entry name" value="Glyco_hydro_95_C"/>
    <property type="match status" value="1"/>
</dbReference>
<feature type="signal peptide" evidence="2">
    <location>
        <begin position="1"/>
        <end position="22"/>
    </location>
</feature>
<feature type="chain" id="PRO_5038429497" evidence="2">
    <location>
        <begin position="23"/>
        <end position="1004"/>
    </location>
</feature>
<feature type="domain" description="Alpha fucosidase A-like C-terminal" evidence="4">
    <location>
        <begin position="904"/>
        <end position="1001"/>
    </location>
</feature>
<dbReference type="InterPro" id="IPR012341">
    <property type="entry name" value="6hp_glycosidase-like_sf"/>
</dbReference>
<dbReference type="Pfam" id="PF14498">
    <property type="entry name" value="Glyco_hyd_65N_2"/>
    <property type="match status" value="2"/>
</dbReference>
<gene>
    <name evidence="6" type="ORF">IAD28_04420</name>
</gene>
<evidence type="ECO:0000313" key="7">
    <source>
        <dbReference type="Proteomes" id="UP000823960"/>
    </source>
</evidence>
<evidence type="ECO:0000313" key="6">
    <source>
        <dbReference type="EMBL" id="HIV10918.1"/>
    </source>
</evidence>
<dbReference type="GO" id="GO:0004560">
    <property type="term" value="F:alpha-L-fucosidase activity"/>
    <property type="evidence" value="ECO:0007669"/>
    <property type="project" value="TreeGrafter"/>
</dbReference>
<dbReference type="InterPro" id="IPR027414">
    <property type="entry name" value="GH95_N_dom"/>
</dbReference>
<evidence type="ECO:0000256" key="2">
    <source>
        <dbReference type="SAM" id="SignalP"/>
    </source>
</evidence>
<organism evidence="6 7">
    <name type="scientific">Candidatus Faeciplasma avium</name>
    <dbReference type="NCBI Taxonomy" id="2840798"/>
    <lineage>
        <taxon>Bacteria</taxon>
        <taxon>Bacillati</taxon>
        <taxon>Bacillota</taxon>
        <taxon>Clostridia</taxon>
        <taxon>Eubacteriales</taxon>
        <taxon>Oscillospiraceae</taxon>
        <taxon>Oscillospiraceae incertae sedis</taxon>
        <taxon>Candidatus Faeciplasma</taxon>
    </lineage>
</organism>
<protein>
    <submittedName>
        <fullName evidence="6">Glycoside hydrolase family 95 protein</fullName>
    </submittedName>
</protein>
<dbReference type="InterPro" id="IPR008928">
    <property type="entry name" value="6-hairpin_glycosidase_sf"/>
</dbReference>